<accession>A0A9Q3GJ69</accession>
<keyword evidence="3" id="KW-1185">Reference proteome</keyword>
<reference evidence="2" key="1">
    <citation type="submission" date="2021-03" db="EMBL/GenBank/DDBJ databases">
        <title>Draft genome sequence of rust myrtle Austropuccinia psidii MF-1, a brazilian biotype.</title>
        <authorList>
            <person name="Quecine M.C."/>
            <person name="Pachon D.M.R."/>
            <person name="Bonatelli M.L."/>
            <person name="Correr F.H."/>
            <person name="Franceschini L.M."/>
            <person name="Leite T.F."/>
            <person name="Margarido G.R.A."/>
            <person name="Almeida C.A."/>
            <person name="Ferrarezi J.A."/>
            <person name="Labate C.A."/>
        </authorList>
    </citation>
    <scope>NUCLEOTIDE SEQUENCE</scope>
    <source>
        <strain evidence="2">MF-1</strain>
    </source>
</reference>
<sequence length="126" mass="14382">MLYQSKMSQQRSKAYKAHNVAKHASQKAKRRWMTVELPGNGHGMRSAVHSHFPFLLKVQDKDFSLLPAPPITEEREISIQVAVHLGYLPKDIFNEPSTQVQSQGFQIYWKNELHKVGLGELVNTSI</sequence>
<evidence type="ECO:0000313" key="2">
    <source>
        <dbReference type="EMBL" id="MBW0469421.1"/>
    </source>
</evidence>
<dbReference type="AlphaFoldDB" id="A0A9Q3GJ69"/>
<evidence type="ECO:0000313" key="3">
    <source>
        <dbReference type="Proteomes" id="UP000765509"/>
    </source>
</evidence>
<name>A0A9Q3GJ69_9BASI</name>
<organism evidence="2 3">
    <name type="scientific">Austropuccinia psidii MF-1</name>
    <dbReference type="NCBI Taxonomy" id="1389203"/>
    <lineage>
        <taxon>Eukaryota</taxon>
        <taxon>Fungi</taxon>
        <taxon>Dikarya</taxon>
        <taxon>Basidiomycota</taxon>
        <taxon>Pucciniomycotina</taxon>
        <taxon>Pucciniomycetes</taxon>
        <taxon>Pucciniales</taxon>
        <taxon>Sphaerophragmiaceae</taxon>
        <taxon>Austropuccinia</taxon>
    </lineage>
</organism>
<evidence type="ECO:0000256" key="1">
    <source>
        <dbReference type="SAM" id="MobiDB-lite"/>
    </source>
</evidence>
<dbReference type="Proteomes" id="UP000765509">
    <property type="component" value="Unassembled WGS sequence"/>
</dbReference>
<protein>
    <submittedName>
        <fullName evidence="2">Uncharacterized protein</fullName>
    </submittedName>
</protein>
<dbReference type="EMBL" id="AVOT02002175">
    <property type="protein sequence ID" value="MBW0469421.1"/>
    <property type="molecule type" value="Genomic_DNA"/>
</dbReference>
<comment type="caution">
    <text evidence="2">The sequence shown here is derived from an EMBL/GenBank/DDBJ whole genome shotgun (WGS) entry which is preliminary data.</text>
</comment>
<feature type="region of interest" description="Disordered" evidence="1">
    <location>
        <begin position="1"/>
        <end position="28"/>
    </location>
</feature>
<proteinExistence type="predicted"/>
<feature type="compositionally biased region" description="Basic residues" evidence="1">
    <location>
        <begin position="13"/>
        <end position="28"/>
    </location>
</feature>
<gene>
    <name evidence="2" type="ORF">O181_009136</name>
</gene>
<feature type="compositionally biased region" description="Polar residues" evidence="1">
    <location>
        <begin position="1"/>
        <end position="12"/>
    </location>
</feature>